<dbReference type="Pfam" id="PF10408">
    <property type="entry name" value="Ufd2P_core"/>
    <property type="match status" value="1"/>
</dbReference>
<dbReference type="Proteomes" id="UP001472866">
    <property type="component" value="Chromosome 02"/>
</dbReference>
<feature type="compositionally biased region" description="Polar residues" evidence="12">
    <location>
        <begin position="157"/>
        <end position="168"/>
    </location>
</feature>
<feature type="region of interest" description="Disordered" evidence="12">
    <location>
        <begin position="62"/>
        <end position="87"/>
    </location>
</feature>
<dbReference type="GO" id="GO:0016567">
    <property type="term" value="P:protein ubiquitination"/>
    <property type="evidence" value="ECO:0007669"/>
    <property type="project" value="InterPro"/>
</dbReference>
<evidence type="ECO:0000256" key="5">
    <source>
        <dbReference type="ARBA" id="ARBA00012483"/>
    </source>
</evidence>
<evidence type="ECO:0000256" key="2">
    <source>
        <dbReference type="ARBA" id="ARBA00004496"/>
    </source>
</evidence>
<dbReference type="Pfam" id="PF25576">
    <property type="entry name" value="TPR_RNF123"/>
    <property type="match status" value="1"/>
</dbReference>
<evidence type="ECO:0000256" key="11">
    <source>
        <dbReference type="ARBA" id="ARBA00022833"/>
    </source>
</evidence>
<feature type="compositionally biased region" description="Basic and acidic residues" evidence="12">
    <location>
        <begin position="124"/>
        <end position="135"/>
    </location>
</feature>
<dbReference type="GO" id="GO:0005737">
    <property type="term" value="C:cytoplasm"/>
    <property type="evidence" value="ECO:0007669"/>
    <property type="project" value="UniProtKB-SubCell"/>
</dbReference>
<comment type="catalytic activity">
    <reaction evidence="1">
        <text>S-ubiquitinyl-[E2 ubiquitin-conjugating enzyme]-L-cysteine + [acceptor protein]-L-lysine = [E2 ubiquitin-conjugating enzyme]-L-cysteine + N(6)-ubiquitinyl-[acceptor protein]-L-lysine.</text>
        <dbReference type="EC" id="2.3.2.27"/>
    </reaction>
</comment>
<dbReference type="InterPro" id="IPR013083">
    <property type="entry name" value="Znf_RING/FYVE/PHD"/>
</dbReference>
<comment type="similarity">
    <text evidence="4">Belongs to the ubiquitin conjugation factor E4 family.</text>
</comment>
<feature type="domain" description="B30.2/SPRY" evidence="13">
    <location>
        <begin position="155"/>
        <end position="335"/>
    </location>
</feature>
<evidence type="ECO:0000256" key="10">
    <source>
        <dbReference type="ARBA" id="ARBA00022786"/>
    </source>
</evidence>
<dbReference type="Pfam" id="PF00622">
    <property type="entry name" value="SPRY"/>
    <property type="match status" value="1"/>
</dbReference>
<feature type="domain" description="U-box" evidence="14">
    <location>
        <begin position="1194"/>
        <end position="1267"/>
    </location>
</feature>
<accession>A0AAX4P1V0</accession>
<dbReference type="PROSITE" id="PS50188">
    <property type="entry name" value="B302_SPRY"/>
    <property type="match status" value="1"/>
</dbReference>
<name>A0AAX4P1V0_9CHLO</name>
<dbReference type="InterPro" id="IPR003613">
    <property type="entry name" value="Ubox_domain"/>
</dbReference>
<keyword evidence="6" id="KW-0963">Cytoplasm</keyword>
<evidence type="ECO:0000256" key="9">
    <source>
        <dbReference type="ARBA" id="ARBA00022771"/>
    </source>
</evidence>
<proteinExistence type="inferred from homology"/>
<dbReference type="GO" id="GO:0006511">
    <property type="term" value="P:ubiquitin-dependent protein catabolic process"/>
    <property type="evidence" value="ECO:0007669"/>
    <property type="project" value="InterPro"/>
</dbReference>
<dbReference type="PROSITE" id="PS51698">
    <property type="entry name" value="U_BOX"/>
    <property type="match status" value="1"/>
</dbReference>
<dbReference type="InterPro" id="IPR013320">
    <property type="entry name" value="ConA-like_dom_sf"/>
</dbReference>
<organism evidence="15 16">
    <name type="scientific">Chloropicon roscoffensis</name>
    <dbReference type="NCBI Taxonomy" id="1461544"/>
    <lineage>
        <taxon>Eukaryota</taxon>
        <taxon>Viridiplantae</taxon>
        <taxon>Chlorophyta</taxon>
        <taxon>Chloropicophyceae</taxon>
        <taxon>Chloropicales</taxon>
        <taxon>Chloropicaceae</taxon>
        <taxon>Chloropicon</taxon>
    </lineage>
</organism>
<sequence length="1268" mass="141369">MGVEEYVELERKASEGVDAATVAPRWPEEQDVASTSSDATPSPQERLMRKILRDASAKVFSQDPQGELVLSTQEKRGSRAAGPQGGGTWLQRFAEDLEEYVEALVLRETEAEFWSKAKALARQELEDKGKPRPPVDSDDDSIDSLDDDKEVLPPSETPRSASTASSGWNERLGPATVCLDACNGDVILDERRLSIKSLSNFCSARTNCCVIAGAWQYEVVLGTAGIQQIGWATPTCPVTNEEGVGDFPNSYAYDGKRVRKWNVSCHPYGQPWMAGDVIGCCLDVDGGEISFYRNGRPLGVAFRGVRRHTPGMAYFPALSLSHGERCALNFGGMPFRYPVSGYRPIQESPKKSLLQVGALVLEVLDVVACSDIVRDSLTTDEYFLMVDSLCAKLVPALLSPYFVDGTLIPFLLERTSGEGGELAAPRCVSLLSENLSDEEISSLTRSVFGRISELCRSSFCAEGAAVTGSRNHPCLRLGIALLENPRIRSTFFASEESFVEPIEGMLSQKQPNSHDLAALLPEVWWEGAEDAGIDEGEMKAACSSLEEAMAAVEASQVRLLLCVLRHSRGTFKALLRAILGKNKGALRNVQPPGLSDNSVLTSLYYALLRLVRPLLAENNEKLAALLPSSAFSEMFLLEEEPGHYSDASRLGGAYSHLRKTVEVAGLAETELEVTVPYQSVLNAGTMASEDSRALYESIFAGYHEEFLRCVEDDGELVALVFDGINWLYHLGLASKCKQASLQLQNQVSAISQLEDAAKRRDQAEPTNPEYHKHLKEACVLFREDVVESVRQCSWFKALLYPTWKQEAMFAACIFQTRLLLQISNHDRLLQFVPESYVETVMDSFHAFRRGHPPVRFLLGHGLEDVVTFLVLHFNDDRIVNPDVRDVMFQTISVLLLHRDFVVAFEENRSAQDSFIESLLSCFDSRFWIPVSNILLRLCKGMGFGQKRTNESTSLIFQQLVQDTCKAKPDLYASFLNRLFTIMNWTATEFTVAMKEIQEREESLVRGLPPTSSDLTQQQRKCSIMFELSVNLLRLLEFVVRELPASFLGDESSSVVNVDRLLETMSFVLQHTTVGPDSVLFERIVVGAQHLTVLEKVSRFAILAPVTGILTNLFVAAQERLEEKKSDQNDFVERVASSRIDVACLEYLAHFVTGEVSSKPDLPSQQRLGNFQDFLSAFKEVQTEREARVEVDDLEIPEKFLDPITYNLMRDPVALPSKVVVDRSTIIRHLQTDQTDPFSRAELTMEMVEPEEALRGEIEEWMSQQKTTK</sequence>
<comment type="subcellular location">
    <subcellularLocation>
        <location evidence="2">Cytoplasm</location>
    </subcellularLocation>
</comment>
<dbReference type="CDD" id="cd12882">
    <property type="entry name" value="SPRY_RNF123"/>
    <property type="match status" value="1"/>
</dbReference>
<keyword evidence="7" id="KW-0808">Transferase</keyword>
<dbReference type="Gene3D" id="2.60.120.920">
    <property type="match status" value="1"/>
</dbReference>
<evidence type="ECO:0000256" key="6">
    <source>
        <dbReference type="ARBA" id="ARBA00022490"/>
    </source>
</evidence>
<dbReference type="GO" id="GO:0000151">
    <property type="term" value="C:ubiquitin ligase complex"/>
    <property type="evidence" value="ECO:0007669"/>
    <property type="project" value="InterPro"/>
</dbReference>
<dbReference type="InterPro" id="IPR003877">
    <property type="entry name" value="SPRY_dom"/>
</dbReference>
<dbReference type="InterPro" id="IPR045129">
    <property type="entry name" value="RNF123/RKP/RSPRY1"/>
</dbReference>
<comment type="pathway">
    <text evidence="3">Protein modification; protein ubiquitination.</text>
</comment>
<evidence type="ECO:0000313" key="16">
    <source>
        <dbReference type="Proteomes" id="UP001472866"/>
    </source>
</evidence>
<evidence type="ECO:0000313" key="15">
    <source>
        <dbReference type="EMBL" id="WZN60267.1"/>
    </source>
</evidence>
<dbReference type="AlphaFoldDB" id="A0AAX4P1V0"/>
<dbReference type="InterPro" id="IPR001870">
    <property type="entry name" value="B30.2/SPRY"/>
</dbReference>
<evidence type="ECO:0000256" key="4">
    <source>
        <dbReference type="ARBA" id="ARBA00007434"/>
    </source>
</evidence>
<dbReference type="SUPFAM" id="SSF57850">
    <property type="entry name" value="RING/U-box"/>
    <property type="match status" value="1"/>
</dbReference>
<dbReference type="InterPro" id="IPR019474">
    <property type="entry name" value="Ub_conjug_fac_E4_core"/>
</dbReference>
<evidence type="ECO:0000256" key="7">
    <source>
        <dbReference type="ARBA" id="ARBA00022679"/>
    </source>
</evidence>
<dbReference type="InterPro" id="IPR035773">
    <property type="entry name" value="SPRY_RNF123"/>
</dbReference>
<dbReference type="PANTHER" id="PTHR13363">
    <property type="entry name" value="RING FINGER AND SRY DOMAIN-CONTAINING"/>
    <property type="match status" value="1"/>
</dbReference>
<gene>
    <name evidence="15" type="ORF">HKI87_02g17960</name>
</gene>
<dbReference type="Pfam" id="PF04564">
    <property type="entry name" value="U-box"/>
    <property type="match status" value="1"/>
</dbReference>
<evidence type="ECO:0000256" key="3">
    <source>
        <dbReference type="ARBA" id="ARBA00004906"/>
    </source>
</evidence>
<feature type="region of interest" description="Disordered" evidence="12">
    <location>
        <begin position="124"/>
        <end position="168"/>
    </location>
</feature>
<dbReference type="EC" id="2.3.2.27" evidence="5"/>
<dbReference type="InterPro" id="IPR057987">
    <property type="entry name" value="TPR_RNF123/RKP"/>
</dbReference>
<dbReference type="SMART" id="SM00504">
    <property type="entry name" value="Ubox"/>
    <property type="match status" value="1"/>
</dbReference>
<protein>
    <recommendedName>
        <fullName evidence="5">RING-type E3 ubiquitin transferase</fullName>
        <ecNumber evidence="5">2.3.2.27</ecNumber>
    </recommendedName>
</protein>
<dbReference type="GO" id="GO:0008270">
    <property type="term" value="F:zinc ion binding"/>
    <property type="evidence" value="ECO:0007669"/>
    <property type="project" value="UniProtKB-KW"/>
</dbReference>
<evidence type="ECO:0000259" key="14">
    <source>
        <dbReference type="PROSITE" id="PS51698"/>
    </source>
</evidence>
<keyword evidence="10" id="KW-0833">Ubl conjugation pathway</keyword>
<keyword evidence="11" id="KW-0862">Zinc</keyword>
<keyword evidence="9" id="KW-0863">Zinc-finger</keyword>
<feature type="compositionally biased region" description="Acidic residues" evidence="12">
    <location>
        <begin position="136"/>
        <end position="149"/>
    </location>
</feature>
<dbReference type="Gene3D" id="3.30.40.10">
    <property type="entry name" value="Zinc/RING finger domain, C3HC4 (zinc finger)"/>
    <property type="match status" value="1"/>
</dbReference>
<dbReference type="FunFam" id="3.30.40.10:FF:000055">
    <property type="entry name" value="Ubiquitin conjugation factor e4 a"/>
    <property type="match status" value="1"/>
</dbReference>
<keyword evidence="16" id="KW-1185">Reference proteome</keyword>
<feature type="compositionally biased region" description="Polar residues" evidence="12">
    <location>
        <begin position="32"/>
        <end position="43"/>
    </location>
</feature>
<evidence type="ECO:0000256" key="1">
    <source>
        <dbReference type="ARBA" id="ARBA00000900"/>
    </source>
</evidence>
<dbReference type="EMBL" id="CP151502">
    <property type="protein sequence ID" value="WZN60267.1"/>
    <property type="molecule type" value="Genomic_DNA"/>
</dbReference>
<dbReference type="InterPro" id="IPR043136">
    <property type="entry name" value="B30.2/SPRY_sf"/>
</dbReference>
<dbReference type="SMART" id="SM00449">
    <property type="entry name" value="SPRY"/>
    <property type="match status" value="1"/>
</dbReference>
<evidence type="ECO:0000259" key="13">
    <source>
        <dbReference type="PROSITE" id="PS50188"/>
    </source>
</evidence>
<keyword evidence="8" id="KW-0479">Metal-binding</keyword>
<feature type="region of interest" description="Disordered" evidence="12">
    <location>
        <begin position="1"/>
        <end position="44"/>
    </location>
</feature>
<dbReference type="SUPFAM" id="SSF49899">
    <property type="entry name" value="Concanavalin A-like lectins/glucanases"/>
    <property type="match status" value="1"/>
</dbReference>
<evidence type="ECO:0000256" key="12">
    <source>
        <dbReference type="SAM" id="MobiDB-lite"/>
    </source>
</evidence>
<evidence type="ECO:0000256" key="8">
    <source>
        <dbReference type="ARBA" id="ARBA00022723"/>
    </source>
</evidence>
<dbReference type="GO" id="GO:0034450">
    <property type="term" value="F:ubiquitin-ubiquitin ligase activity"/>
    <property type="evidence" value="ECO:0007669"/>
    <property type="project" value="InterPro"/>
</dbReference>
<dbReference type="PANTHER" id="PTHR13363:SF5">
    <property type="entry name" value="E3 UBIQUITIN-PROTEIN LIGASE RNF123"/>
    <property type="match status" value="1"/>
</dbReference>
<reference evidence="15 16" key="1">
    <citation type="submission" date="2024-03" db="EMBL/GenBank/DDBJ databases">
        <title>Complete genome sequence of the green alga Chloropicon roscoffensis RCC1871.</title>
        <authorList>
            <person name="Lemieux C."/>
            <person name="Pombert J.-F."/>
            <person name="Otis C."/>
            <person name="Turmel M."/>
        </authorList>
    </citation>
    <scope>NUCLEOTIDE SEQUENCE [LARGE SCALE GENOMIC DNA]</scope>
    <source>
        <strain evidence="15 16">RCC1871</strain>
    </source>
</reference>